<keyword evidence="4" id="KW-0862">Zinc</keyword>
<reference evidence="6 7" key="1">
    <citation type="journal article" date="2014" name="Curr. Biol.">
        <title>The genome of the clonal raider ant Cerapachys biroi.</title>
        <authorList>
            <person name="Oxley P.R."/>
            <person name="Ji L."/>
            <person name="Fetter-Pruneda I."/>
            <person name="McKenzie S.K."/>
            <person name="Li C."/>
            <person name="Hu H."/>
            <person name="Zhang G."/>
            <person name="Kronauer D.J."/>
        </authorList>
    </citation>
    <scope>NUCLEOTIDE SEQUENCE [LARGE SCALE GENOMIC DNA]</scope>
</reference>
<gene>
    <name evidence="6" type="ORF">X777_01998</name>
</gene>
<sequence>MCREGTYWSEIDDEQTIKKQYPLPCRTYFSETIMPQLYENLKTCIREKLTDATYISFYTDIWTCSANNEAFISLTAHFIRSDNMQREIYVLNAKHFLGSHTGVNIGQILSGIMEEWHISSNQIHLILRDNASNMIIETGM</sequence>
<evidence type="ECO:0000256" key="4">
    <source>
        <dbReference type="ARBA" id="ARBA00022833"/>
    </source>
</evidence>
<dbReference type="AlphaFoldDB" id="A0A026WPN5"/>
<name>A0A026WPN5_OOCBI</name>
<evidence type="ECO:0000256" key="3">
    <source>
        <dbReference type="ARBA" id="ARBA00022771"/>
    </source>
</evidence>
<dbReference type="InterPro" id="IPR012337">
    <property type="entry name" value="RNaseH-like_sf"/>
</dbReference>
<evidence type="ECO:0000313" key="7">
    <source>
        <dbReference type="Proteomes" id="UP000053097"/>
    </source>
</evidence>
<accession>A0A026WPN5</accession>
<comment type="subcellular location">
    <subcellularLocation>
        <location evidence="1">Nucleus</location>
    </subcellularLocation>
</comment>
<dbReference type="InterPro" id="IPR052035">
    <property type="entry name" value="ZnF_BED_domain_contain"/>
</dbReference>
<dbReference type="GO" id="GO:0005634">
    <property type="term" value="C:nucleus"/>
    <property type="evidence" value="ECO:0007669"/>
    <property type="project" value="UniProtKB-SubCell"/>
</dbReference>
<dbReference type="Proteomes" id="UP000053097">
    <property type="component" value="Unassembled WGS sequence"/>
</dbReference>
<evidence type="ECO:0000256" key="1">
    <source>
        <dbReference type="ARBA" id="ARBA00004123"/>
    </source>
</evidence>
<evidence type="ECO:0000313" key="6">
    <source>
        <dbReference type="EMBL" id="EZA57990.1"/>
    </source>
</evidence>
<keyword evidence="2" id="KW-0479">Metal-binding</keyword>
<dbReference type="PANTHER" id="PTHR46481">
    <property type="entry name" value="ZINC FINGER BED DOMAIN-CONTAINING PROTEIN 4"/>
    <property type="match status" value="1"/>
</dbReference>
<evidence type="ECO:0000256" key="5">
    <source>
        <dbReference type="ARBA" id="ARBA00023242"/>
    </source>
</evidence>
<keyword evidence="3" id="KW-0863">Zinc-finger</keyword>
<dbReference type="GO" id="GO:0008270">
    <property type="term" value="F:zinc ion binding"/>
    <property type="evidence" value="ECO:0007669"/>
    <property type="project" value="UniProtKB-KW"/>
</dbReference>
<dbReference type="STRING" id="2015173.A0A026WPN5"/>
<protein>
    <submittedName>
        <fullName evidence="6">Zinc finger BED domain-containing protein</fullName>
    </submittedName>
</protein>
<keyword evidence="7" id="KW-1185">Reference proteome</keyword>
<dbReference type="PANTHER" id="PTHR46481:SF10">
    <property type="entry name" value="ZINC FINGER BED DOMAIN-CONTAINING PROTEIN 39"/>
    <property type="match status" value="1"/>
</dbReference>
<organism evidence="6 7">
    <name type="scientific">Ooceraea biroi</name>
    <name type="common">Clonal raider ant</name>
    <name type="synonym">Cerapachys biroi</name>
    <dbReference type="NCBI Taxonomy" id="2015173"/>
    <lineage>
        <taxon>Eukaryota</taxon>
        <taxon>Metazoa</taxon>
        <taxon>Ecdysozoa</taxon>
        <taxon>Arthropoda</taxon>
        <taxon>Hexapoda</taxon>
        <taxon>Insecta</taxon>
        <taxon>Pterygota</taxon>
        <taxon>Neoptera</taxon>
        <taxon>Endopterygota</taxon>
        <taxon>Hymenoptera</taxon>
        <taxon>Apocrita</taxon>
        <taxon>Aculeata</taxon>
        <taxon>Formicoidea</taxon>
        <taxon>Formicidae</taxon>
        <taxon>Dorylinae</taxon>
        <taxon>Ooceraea</taxon>
    </lineage>
</organism>
<dbReference type="OMA" id="WACPISH"/>
<proteinExistence type="predicted"/>
<dbReference type="EMBL" id="KK107136">
    <property type="protein sequence ID" value="EZA57990.1"/>
    <property type="molecule type" value="Genomic_DNA"/>
</dbReference>
<evidence type="ECO:0000256" key="2">
    <source>
        <dbReference type="ARBA" id="ARBA00022723"/>
    </source>
</evidence>
<keyword evidence="5" id="KW-0539">Nucleus</keyword>
<dbReference type="SUPFAM" id="SSF53098">
    <property type="entry name" value="Ribonuclease H-like"/>
    <property type="match status" value="1"/>
</dbReference>